<evidence type="ECO:0000313" key="1">
    <source>
        <dbReference type="EnsemblMetazoa" id="GPAI010618-PA"/>
    </source>
</evidence>
<keyword evidence="2" id="KW-1185">Reference proteome</keyword>
<dbReference type="AlphaFoldDB" id="A0A1A9ZCM7"/>
<name>A0A1A9ZCM7_GLOPL</name>
<dbReference type="VEuPathDB" id="VectorBase:GPAI010618"/>
<organism evidence="1 2">
    <name type="scientific">Glossina pallidipes</name>
    <name type="common">Tsetse fly</name>
    <dbReference type="NCBI Taxonomy" id="7398"/>
    <lineage>
        <taxon>Eukaryota</taxon>
        <taxon>Metazoa</taxon>
        <taxon>Ecdysozoa</taxon>
        <taxon>Arthropoda</taxon>
        <taxon>Hexapoda</taxon>
        <taxon>Insecta</taxon>
        <taxon>Pterygota</taxon>
        <taxon>Neoptera</taxon>
        <taxon>Endopterygota</taxon>
        <taxon>Diptera</taxon>
        <taxon>Brachycera</taxon>
        <taxon>Muscomorpha</taxon>
        <taxon>Hippoboscoidea</taxon>
        <taxon>Glossinidae</taxon>
        <taxon>Glossina</taxon>
    </lineage>
</organism>
<reference evidence="2" key="1">
    <citation type="submission" date="2014-03" db="EMBL/GenBank/DDBJ databases">
        <authorList>
            <person name="Aksoy S."/>
            <person name="Warren W."/>
            <person name="Wilson R.K."/>
        </authorList>
    </citation>
    <scope>NUCLEOTIDE SEQUENCE [LARGE SCALE GENOMIC DNA]</scope>
    <source>
        <strain evidence="2">IAEA</strain>
    </source>
</reference>
<dbReference type="Proteomes" id="UP000092445">
    <property type="component" value="Unassembled WGS sequence"/>
</dbReference>
<proteinExistence type="predicted"/>
<reference evidence="1" key="2">
    <citation type="submission" date="2020-05" db="UniProtKB">
        <authorList>
            <consortium name="EnsemblMetazoa"/>
        </authorList>
    </citation>
    <scope>IDENTIFICATION</scope>
    <source>
        <strain evidence="1">IAEA</strain>
    </source>
</reference>
<dbReference type="EnsemblMetazoa" id="GPAI010618-RA">
    <property type="protein sequence ID" value="GPAI010618-PA"/>
    <property type="gene ID" value="GPAI010618"/>
</dbReference>
<sequence length="148" mass="17180">MCLVARENGSHIKKSSLKEAVYPRDQNYIQMRILTMPTRPLDAFIIVVFTDLRLIFNNLEKSVTDFVENVENDELIFTSNFLLPANPCEMSLMVDKSVTSFTTVGRNDRRLYTNIKNPFSMAMTKEFSWFTIIGRIFMYSVARSELTK</sequence>
<protein>
    <submittedName>
        <fullName evidence="1">Uncharacterized protein</fullName>
    </submittedName>
</protein>
<evidence type="ECO:0000313" key="2">
    <source>
        <dbReference type="Proteomes" id="UP000092445"/>
    </source>
</evidence>
<accession>A0A1A9ZCM7</accession>